<dbReference type="AlphaFoldDB" id="A0A0M9FP97"/>
<dbReference type="EMBL" id="LGTL01000039">
    <property type="protein sequence ID" value="KPA73227.1"/>
    <property type="molecule type" value="Genomic_DNA"/>
</dbReference>
<keyword evidence="5" id="KW-1185">Reference proteome</keyword>
<feature type="transmembrane region" description="Helical" evidence="2">
    <location>
        <begin position="551"/>
        <end position="570"/>
    </location>
</feature>
<dbReference type="GeneID" id="26910328"/>
<keyword evidence="2" id="KW-0472">Membrane</keyword>
<evidence type="ECO:0000256" key="3">
    <source>
        <dbReference type="SAM" id="SignalP"/>
    </source>
</evidence>
<gene>
    <name evidence="4" type="ORF">ABB37_10048</name>
</gene>
<keyword evidence="2" id="KW-0812">Transmembrane</keyword>
<feature type="region of interest" description="Disordered" evidence="1">
    <location>
        <begin position="395"/>
        <end position="427"/>
    </location>
</feature>
<dbReference type="OrthoDB" id="270523at2759"/>
<dbReference type="OMA" id="NTYRVCY"/>
<evidence type="ECO:0000256" key="1">
    <source>
        <dbReference type="SAM" id="MobiDB-lite"/>
    </source>
</evidence>
<protein>
    <submittedName>
        <fullName evidence="4">Putative Golgi/lysosome glycoprotein</fullName>
    </submittedName>
</protein>
<feature type="chain" id="PRO_5005835856" evidence="3">
    <location>
        <begin position="29"/>
        <end position="635"/>
    </location>
</feature>
<name>A0A0M9FP97_LEPPY</name>
<keyword evidence="3" id="KW-0732">Signal</keyword>
<evidence type="ECO:0000313" key="4">
    <source>
        <dbReference type="EMBL" id="KPA73227.1"/>
    </source>
</evidence>
<comment type="caution">
    <text evidence="4">The sequence shown here is derived from an EMBL/GenBank/DDBJ whole genome shotgun (WGS) entry which is preliminary data.</text>
</comment>
<reference evidence="4 5" key="1">
    <citation type="submission" date="2015-07" db="EMBL/GenBank/DDBJ databases">
        <title>High-quality genome of monoxenous trypanosomatid Leptomonas pyrrhocoris.</title>
        <authorList>
            <person name="Flegontov P."/>
            <person name="Butenko A."/>
            <person name="Firsov S."/>
            <person name="Vlcek C."/>
            <person name="Logacheva M.D."/>
            <person name="Field M."/>
            <person name="Filatov D."/>
            <person name="Flegontova O."/>
            <person name="Gerasimov E."/>
            <person name="Jackson A.P."/>
            <person name="Kelly S."/>
            <person name="Opperdoes F."/>
            <person name="O'Reilly A."/>
            <person name="Votypka J."/>
            <person name="Yurchenko V."/>
            <person name="Lukes J."/>
        </authorList>
    </citation>
    <scope>NUCLEOTIDE SEQUENCE [LARGE SCALE GENOMIC DNA]</scope>
    <source>
        <strain evidence="4">H10</strain>
    </source>
</reference>
<evidence type="ECO:0000256" key="2">
    <source>
        <dbReference type="SAM" id="Phobius"/>
    </source>
</evidence>
<dbReference type="VEuPathDB" id="TriTrypDB:LpyrH10_39_0260"/>
<proteinExistence type="predicted"/>
<feature type="region of interest" description="Disordered" evidence="1">
    <location>
        <begin position="595"/>
        <end position="626"/>
    </location>
</feature>
<evidence type="ECO:0000313" key="5">
    <source>
        <dbReference type="Proteomes" id="UP000037923"/>
    </source>
</evidence>
<dbReference type="Proteomes" id="UP000037923">
    <property type="component" value="Unassembled WGS sequence"/>
</dbReference>
<organism evidence="4 5">
    <name type="scientific">Leptomonas pyrrhocoris</name>
    <name type="common">Firebug parasite</name>
    <dbReference type="NCBI Taxonomy" id="157538"/>
    <lineage>
        <taxon>Eukaryota</taxon>
        <taxon>Discoba</taxon>
        <taxon>Euglenozoa</taxon>
        <taxon>Kinetoplastea</taxon>
        <taxon>Metakinetoplastina</taxon>
        <taxon>Trypanosomatida</taxon>
        <taxon>Trypanosomatidae</taxon>
        <taxon>Leishmaniinae</taxon>
        <taxon>Leptomonas</taxon>
    </lineage>
</organism>
<feature type="compositionally biased region" description="Low complexity" evidence="1">
    <location>
        <begin position="597"/>
        <end position="609"/>
    </location>
</feature>
<keyword evidence="2" id="KW-1133">Transmembrane helix</keyword>
<sequence length="635" mass="69134">MTQVPRVVVVVAAVLAAVLLCLQGEVAAAGENKKLYPACGGIEHTATANSQEEVTLYSHPYSYNGIALDCLAYEVTSLKGGQKNQKKDYCVIKHQTEYAYSIVLRATYVDDSGDRVTRDFSIRDMTGGSLTSVTTRMPQSSKYSLVFKNLATNKRCNLQVRALVSLSTVPDADASAVGPTVVAIEPRTVYTKDSPRTYLVLDHGHGVMPSRSDVVTLVDYTLGTCAQPVGDVVTMDYSSSIPPSVHITGDESDYSARVATLYNPNTYRVCYRGADSSSALEIAVITAFSGNPAYYEVISGEDSEGRVLVGEKATIKFYGYDLDSRQHGDEAKFVWFTDECDWGAPAAGVPLTDDLGPDDNYGPNTTYTLWTWTMKEEGAFKVCYKRKATGKWTEVPSIDDIGPGAAADTSTPSPVPDPTDPSTKEKCPKLTYNSQDPWKKYKSVQVTLATKDIPDTFFHTLSQVLCLPVNMFIVMHSRKTDDGYKNVFLTLNCDAAGNEGQCDMTERLNYFAQLSTTVLNDHGITAVVGSTSVFAFDDDKVVTIIKRSSNALIFCGLCVLAGGGMAVFAVNRYQERRHHFTQFGLDEDDIDDMYDFGTAPGPGAPGTTAQDHYSVPGAPQQPPARIRNAVIEIED</sequence>
<accession>A0A0M9FP97</accession>
<dbReference type="RefSeq" id="XP_015651666.1">
    <property type="nucleotide sequence ID" value="XM_015809776.1"/>
</dbReference>
<feature type="signal peptide" evidence="3">
    <location>
        <begin position="1"/>
        <end position="28"/>
    </location>
</feature>